<reference evidence="3" key="1">
    <citation type="journal article" date="2014" name="Front. Microbiol.">
        <title>High frequency of phylogenetically diverse reductive dehalogenase-homologous genes in deep subseafloor sedimentary metagenomes.</title>
        <authorList>
            <person name="Kawai M."/>
            <person name="Futagami T."/>
            <person name="Toyoda A."/>
            <person name="Takaki Y."/>
            <person name="Nishi S."/>
            <person name="Hori S."/>
            <person name="Arai W."/>
            <person name="Tsubouchi T."/>
            <person name="Morono Y."/>
            <person name="Uchiyama I."/>
            <person name="Ito T."/>
            <person name="Fujiyama A."/>
            <person name="Inagaki F."/>
            <person name="Takami H."/>
        </authorList>
    </citation>
    <scope>NUCLEOTIDE SEQUENCE</scope>
    <source>
        <strain evidence="3">Expedition CK06-06</strain>
    </source>
</reference>
<gene>
    <name evidence="3" type="ORF">S01H1_25485</name>
</gene>
<proteinExistence type="predicted"/>
<feature type="domain" description="Core-binding (CB)" evidence="2">
    <location>
        <begin position="63"/>
        <end position="126"/>
    </location>
</feature>
<feature type="non-terminal residue" evidence="3">
    <location>
        <position position="126"/>
    </location>
</feature>
<dbReference type="GO" id="GO:0003677">
    <property type="term" value="F:DNA binding"/>
    <property type="evidence" value="ECO:0007669"/>
    <property type="project" value="UniProtKB-KW"/>
</dbReference>
<name>X0T9Z3_9ZZZZ</name>
<keyword evidence="1" id="KW-0238">DNA-binding</keyword>
<evidence type="ECO:0000259" key="2">
    <source>
        <dbReference type="PROSITE" id="PS51900"/>
    </source>
</evidence>
<dbReference type="PROSITE" id="PS51900">
    <property type="entry name" value="CB"/>
    <property type="match status" value="1"/>
</dbReference>
<dbReference type="InterPro" id="IPR011010">
    <property type="entry name" value="DNA_brk_join_enz"/>
</dbReference>
<protein>
    <recommendedName>
        <fullName evidence="2">Core-binding (CB) domain-containing protein</fullName>
    </recommendedName>
</protein>
<accession>X0T9Z3</accession>
<organism evidence="3">
    <name type="scientific">marine sediment metagenome</name>
    <dbReference type="NCBI Taxonomy" id="412755"/>
    <lineage>
        <taxon>unclassified sequences</taxon>
        <taxon>metagenomes</taxon>
        <taxon>ecological metagenomes</taxon>
    </lineage>
</organism>
<sequence length="126" mass="14233">MRGSIRQRGKNSWQIQIYTGKGPDGEYHRHLETVKGRKGDAQRRLTELLSSLDKGVYTPPGKLTVAEHLQNWLNGYVKTNCSERTLDAIESIAKHHLIPVLGHVPLKQLTPKEIQAYYGKACDKLS</sequence>
<dbReference type="GO" id="GO:0015074">
    <property type="term" value="P:DNA integration"/>
    <property type="evidence" value="ECO:0007669"/>
    <property type="project" value="InterPro"/>
</dbReference>
<evidence type="ECO:0000256" key="1">
    <source>
        <dbReference type="ARBA" id="ARBA00023125"/>
    </source>
</evidence>
<dbReference type="Gene3D" id="1.10.150.130">
    <property type="match status" value="1"/>
</dbReference>
<dbReference type="EMBL" id="BARS01015398">
    <property type="protein sequence ID" value="GAF90014.1"/>
    <property type="molecule type" value="Genomic_DNA"/>
</dbReference>
<evidence type="ECO:0000313" key="3">
    <source>
        <dbReference type="EMBL" id="GAF90014.1"/>
    </source>
</evidence>
<dbReference type="InterPro" id="IPR004107">
    <property type="entry name" value="Integrase_SAM-like_N"/>
</dbReference>
<dbReference type="InterPro" id="IPR044068">
    <property type="entry name" value="CB"/>
</dbReference>
<dbReference type="AlphaFoldDB" id="X0T9Z3"/>
<dbReference type="SUPFAM" id="SSF56349">
    <property type="entry name" value="DNA breaking-rejoining enzymes"/>
    <property type="match status" value="1"/>
</dbReference>
<comment type="caution">
    <text evidence="3">The sequence shown here is derived from an EMBL/GenBank/DDBJ whole genome shotgun (WGS) entry which is preliminary data.</text>
</comment>
<dbReference type="Pfam" id="PF14659">
    <property type="entry name" value="Phage_int_SAM_3"/>
    <property type="match status" value="1"/>
</dbReference>
<dbReference type="InterPro" id="IPR010998">
    <property type="entry name" value="Integrase_recombinase_N"/>
</dbReference>